<dbReference type="AlphaFoldDB" id="A0A811UPD6"/>
<proteinExistence type="predicted"/>
<evidence type="ECO:0000256" key="1">
    <source>
        <dbReference type="SAM" id="MobiDB-lite"/>
    </source>
</evidence>
<feature type="non-terminal residue" evidence="2">
    <location>
        <position position="74"/>
    </location>
</feature>
<dbReference type="EMBL" id="CAJHJT010000023">
    <property type="protein sequence ID" value="CAD7001052.1"/>
    <property type="molecule type" value="Genomic_DNA"/>
</dbReference>
<feature type="region of interest" description="Disordered" evidence="1">
    <location>
        <begin position="1"/>
        <end position="74"/>
    </location>
</feature>
<protein>
    <submittedName>
        <fullName evidence="2">(Mediterranean fruit fly) hypothetical protein</fullName>
    </submittedName>
</protein>
<comment type="caution">
    <text evidence="2">The sequence shown here is derived from an EMBL/GenBank/DDBJ whole genome shotgun (WGS) entry which is preliminary data.</text>
</comment>
<keyword evidence="3" id="KW-1185">Reference proteome</keyword>
<name>A0A811UPD6_CERCA</name>
<evidence type="ECO:0000313" key="3">
    <source>
        <dbReference type="Proteomes" id="UP000606786"/>
    </source>
</evidence>
<organism evidence="2 3">
    <name type="scientific">Ceratitis capitata</name>
    <name type="common">Mediterranean fruit fly</name>
    <name type="synonym">Tephritis capitata</name>
    <dbReference type="NCBI Taxonomy" id="7213"/>
    <lineage>
        <taxon>Eukaryota</taxon>
        <taxon>Metazoa</taxon>
        <taxon>Ecdysozoa</taxon>
        <taxon>Arthropoda</taxon>
        <taxon>Hexapoda</taxon>
        <taxon>Insecta</taxon>
        <taxon>Pterygota</taxon>
        <taxon>Neoptera</taxon>
        <taxon>Endopterygota</taxon>
        <taxon>Diptera</taxon>
        <taxon>Brachycera</taxon>
        <taxon>Muscomorpha</taxon>
        <taxon>Tephritoidea</taxon>
        <taxon>Tephritidae</taxon>
        <taxon>Ceratitis</taxon>
        <taxon>Ceratitis</taxon>
    </lineage>
</organism>
<evidence type="ECO:0000313" key="2">
    <source>
        <dbReference type="EMBL" id="CAD7001052.1"/>
    </source>
</evidence>
<sequence length="74" mass="7891">MPKAQAAVRLSNKAQTNGPTEQQGPNQRPNKAARPKPTAQQSSKAQTNGPTEAARPNTNGPTNSKKEKKISSLR</sequence>
<dbReference type="Proteomes" id="UP000606786">
    <property type="component" value="Unassembled WGS sequence"/>
</dbReference>
<accession>A0A811UPD6</accession>
<feature type="compositionally biased region" description="Polar residues" evidence="1">
    <location>
        <begin position="38"/>
        <end position="63"/>
    </location>
</feature>
<reference evidence="2" key="1">
    <citation type="submission" date="2020-11" db="EMBL/GenBank/DDBJ databases">
        <authorList>
            <person name="Whitehead M."/>
        </authorList>
    </citation>
    <scope>NUCLEOTIDE SEQUENCE</scope>
    <source>
        <strain evidence="2">EGII</strain>
    </source>
</reference>
<gene>
    <name evidence="2" type="ORF">CCAP1982_LOCUS9524</name>
</gene>
<feature type="compositionally biased region" description="Polar residues" evidence="1">
    <location>
        <begin position="12"/>
        <end position="29"/>
    </location>
</feature>